<dbReference type="InterPro" id="IPR024185">
    <property type="entry name" value="FTHF_cligase-like_sf"/>
</dbReference>
<dbReference type="SUPFAM" id="SSF100950">
    <property type="entry name" value="NagB/RpiA/CoA transferase-like"/>
    <property type="match status" value="1"/>
</dbReference>
<organism evidence="6 7">
    <name type="scientific">Desulfitobacterium dichloroeliminans (strain LMG P-21439 / DCA1)</name>
    <dbReference type="NCBI Taxonomy" id="871963"/>
    <lineage>
        <taxon>Bacteria</taxon>
        <taxon>Bacillati</taxon>
        <taxon>Bacillota</taxon>
        <taxon>Clostridia</taxon>
        <taxon>Eubacteriales</taxon>
        <taxon>Desulfitobacteriaceae</taxon>
        <taxon>Desulfitobacterium</taxon>
    </lineage>
</organism>
<dbReference type="Gene3D" id="3.40.50.10420">
    <property type="entry name" value="NagB/RpiA/CoA transferase-like"/>
    <property type="match status" value="1"/>
</dbReference>
<comment type="similarity">
    <text evidence="1 5">Belongs to the 5-formyltetrahydrofolate cyclo-ligase family.</text>
</comment>
<evidence type="ECO:0000256" key="3">
    <source>
        <dbReference type="ARBA" id="ARBA00022840"/>
    </source>
</evidence>
<feature type="binding site" evidence="4">
    <location>
        <begin position="135"/>
        <end position="143"/>
    </location>
    <ligand>
        <name>ATP</name>
        <dbReference type="ChEBI" id="CHEBI:30616"/>
    </ligand>
</feature>
<feature type="binding site" evidence="4">
    <location>
        <position position="56"/>
    </location>
    <ligand>
        <name>substrate</name>
    </ligand>
</feature>
<keyword evidence="7" id="KW-1185">Reference proteome</keyword>
<name>L0F4C7_DESDL</name>
<keyword evidence="5" id="KW-0479">Metal-binding</keyword>
<evidence type="ECO:0000256" key="5">
    <source>
        <dbReference type="RuleBase" id="RU361279"/>
    </source>
</evidence>
<dbReference type="AlphaFoldDB" id="L0F4C7"/>
<dbReference type="PIRSF" id="PIRSF006806">
    <property type="entry name" value="FTHF_cligase"/>
    <property type="match status" value="1"/>
</dbReference>
<dbReference type="RefSeq" id="WP_015261690.1">
    <property type="nucleotide sequence ID" value="NC_019903.1"/>
</dbReference>
<dbReference type="InterPro" id="IPR002698">
    <property type="entry name" value="FTHF_cligase"/>
</dbReference>
<dbReference type="GO" id="GO:0009396">
    <property type="term" value="P:folic acid-containing compound biosynthetic process"/>
    <property type="evidence" value="ECO:0007669"/>
    <property type="project" value="TreeGrafter"/>
</dbReference>
<dbReference type="GO" id="GO:0030272">
    <property type="term" value="F:5-formyltetrahydrofolate cyclo-ligase activity"/>
    <property type="evidence" value="ECO:0007669"/>
    <property type="project" value="UniProtKB-EC"/>
</dbReference>
<protein>
    <recommendedName>
        <fullName evidence="5">5-formyltetrahydrofolate cyclo-ligase</fullName>
        <ecNumber evidence="5">6.3.3.2</ecNumber>
    </recommendedName>
</protein>
<comment type="catalytic activity">
    <reaction evidence="5">
        <text>(6S)-5-formyl-5,6,7,8-tetrahydrofolate + ATP = (6R)-5,10-methenyltetrahydrofolate + ADP + phosphate</text>
        <dbReference type="Rhea" id="RHEA:10488"/>
        <dbReference type="ChEBI" id="CHEBI:30616"/>
        <dbReference type="ChEBI" id="CHEBI:43474"/>
        <dbReference type="ChEBI" id="CHEBI:57455"/>
        <dbReference type="ChEBI" id="CHEBI:57457"/>
        <dbReference type="ChEBI" id="CHEBI:456216"/>
        <dbReference type="EC" id="6.3.3.2"/>
    </reaction>
</comment>
<keyword evidence="6" id="KW-0436">Ligase</keyword>
<reference evidence="7" key="1">
    <citation type="submission" date="2012-02" db="EMBL/GenBank/DDBJ databases">
        <title>Complete sequence of Desulfitobacterium dichloroeliminans LMG P-21439.</title>
        <authorList>
            <person name="Lucas S."/>
            <person name="Han J."/>
            <person name="Lapidus A."/>
            <person name="Cheng J.-F."/>
            <person name="Goodwin L."/>
            <person name="Pitluck S."/>
            <person name="Peters L."/>
            <person name="Ovchinnikova G."/>
            <person name="Teshima H."/>
            <person name="Detter J.C."/>
            <person name="Han C."/>
            <person name="Tapia R."/>
            <person name="Land M."/>
            <person name="Hauser L."/>
            <person name="Kyrpides N."/>
            <person name="Ivanova N."/>
            <person name="Pagani I."/>
            <person name="Kruse T."/>
            <person name="de Vos W.M."/>
            <person name="Boon N."/>
            <person name="Smidt H."/>
            <person name="Woyke T."/>
        </authorList>
    </citation>
    <scope>NUCLEOTIDE SEQUENCE [LARGE SCALE GENOMIC DNA]</scope>
    <source>
        <strain evidence="7">LMG P-21439 / DCA1</strain>
    </source>
</reference>
<dbReference type="PANTHER" id="PTHR23407:SF1">
    <property type="entry name" value="5-FORMYLTETRAHYDROFOLATE CYCLO-LIGASE"/>
    <property type="match status" value="1"/>
</dbReference>
<evidence type="ECO:0000313" key="7">
    <source>
        <dbReference type="Proteomes" id="UP000010797"/>
    </source>
</evidence>
<dbReference type="KEGG" id="ddl:Desdi_1181"/>
<gene>
    <name evidence="6" type="ordered locus">Desdi_1181</name>
</gene>
<comment type="cofactor">
    <cofactor evidence="5">
        <name>Mg(2+)</name>
        <dbReference type="ChEBI" id="CHEBI:18420"/>
    </cofactor>
</comment>
<dbReference type="OrthoDB" id="9801938at2"/>
<dbReference type="STRING" id="871963.Desdi_1181"/>
<evidence type="ECO:0000313" key="6">
    <source>
        <dbReference type="EMBL" id="AGA68694.1"/>
    </source>
</evidence>
<keyword evidence="2 4" id="KW-0547">Nucleotide-binding</keyword>
<sequence length="191" mass="22011">MAEAKRLLREKVLSLRAAMNRDERTMYSQKIQGLVTQTPEFLEANTIMLFLNFRDEIETTELTQQVLDLGKRLVLPRCAPKGMLILSQIRDLEKDIEPGRWGIREPKLEGLTRVLPEEIDCIVVPGVAFDRQGNRLGYGGGYYDRLFERVRETTPKIALAFHCQIVESIPVEVYDKKIDALITERGIMRFD</sequence>
<keyword evidence="5" id="KW-0460">Magnesium</keyword>
<keyword evidence="3 4" id="KW-0067">ATP-binding</keyword>
<proteinExistence type="inferred from homology"/>
<feature type="binding site" evidence="4">
    <location>
        <position position="51"/>
    </location>
    <ligand>
        <name>substrate</name>
    </ligand>
</feature>
<dbReference type="EC" id="6.3.3.2" evidence="5"/>
<dbReference type="Pfam" id="PF01812">
    <property type="entry name" value="5-FTHF_cyc-lig"/>
    <property type="match status" value="1"/>
</dbReference>
<evidence type="ECO:0000256" key="2">
    <source>
        <dbReference type="ARBA" id="ARBA00022741"/>
    </source>
</evidence>
<dbReference type="GO" id="GO:0005524">
    <property type="term" value="F:ATP binding"/>
    <property type="evidence" value="ECO:0007669"/>
    <property type="project" value="UniProtKB-KW"/>
</dbReference>
<dbReference type="eggNOG" id="COG0212">
    <property type="taxonomic scope" value="Bacteria"/>
</dbReference>
<feature type="binding site" evidence="4">
    <location>
        <begin position="5"/>
        <end position="9"/>
    </location>
    <ligand>
        <name>ATP</name>
        <dbReference type="ChEBI" id="CHEBI:30616"/>
    </ligand>
</feature>
<evidence type="ECO:0000256" key="4">
    <source>
        <dbReference type="PIRSR" id="PIRSR006806-1"/>
    </source>
</evidence>
<evidence type="ECO:0000256" key="1">
    <source>
        <dbReference type="ARBA" id="ARBA00010638"/>
    </source>
</evidence>
<dbReference type="InterPro" id="IPR037171">
    <property type="entry name" value="NagB/RpiA_transferase-like"/>
</dbReference>
<dbReference type="Proteomes" id="UP000010797">
    <property type="component" value="Chromosome"/>
</dbReference>
<accession>L0F4C7</accession>
<dbReference type="EMBL" id="CP003344">
    <property type="protein sequence ID" value="AGA68694.1"/>
    <property type="molecule type" value="Genomic_DNA"/>
</dbReference>
<dbReference type="NCBIfam" id="TIGR02727">
    <property type="entry name" value="MTHFS_bact"/>
    <property type="match status" value="1"/>
</dbReference>
<dbReference type="HOGENOM" id="CLU_066245_2_2_9"/>
<dbReference type="PANTHER" id="PTHR23407">
    <property type="entry name" value="ATPASE INHIBITOR/5-FORMYLTETRAHYDROFOLATE CYCLO-LIGASE"/>
    <property type="match status" value="1"/>
</dbReference>
<dbReference type="GO" id="GO:0046872">
    <property type="term" value="F:metal ion binding"/>
    <property type="evidence" value="ECO:0007669"/>
    <property type="project" value="UniProtKB-KW"/>
</dbReference>
<dbReference type="GO" id="GO:0035999">
    <property type="term" value="P:tetrahydrofolate interconversion"/>
    <property type="evidence" value="ECO:0007669"/>
    <property type="project" value="TreeGrafter"/>
</dbReference>